<dbReference type="EMBL" id="BGPR01001788">
    <property type="protein sequence ID" value="GBM61850.1"/>
    <property type="molecule type" value="Genomic_DNA"/>
</dbReference>
<evidence type="ECO:0000313" key="2">
    <source>
        <dbReference type="Proteomes" id="UP000499080"/>
    </source>
</evidence>
<sequence length="158" mass="18209">MGDPLLYTSCHLTSSFHFTKPSSENSLLWRKNLILNKQSRIKIAKLINFFTQIANQRSLEIKQTATLAQRMHPIRHWPWTLPQLPQEIRSPFYRLLRMWGNRKSPTLRNEMPSITIYFIISPQGTKSTVHSPLVEVRPSPATSRNSVSILQTTADVGK</sequence>
<accession>A0A4Y2H6V9</accession>
<protein>
    <submittedName>
        <fullName evidence="1">Uncharacterized protein</fullName>
    </submittedName>
</protein>
<dbReference type="AlphaFoldDB" id="A0A4Y2H6V9"/>
<keyword evidence="2" id="KW-1185">Reference proteome</keyword>
<comment type="caution">
    <text evidence="1">The sequence shown here is derived from an EMBL/GenBank/DDBJ whole genome shotgun (WGS) entry which is preliminary data.</text>
</comment>
<reference evidence="1 2" key="1">
    <citation type="journal article" date="2019" name="Sci. Rep.">
        <title>Orb-weaving spider Araneus ventricosus genome elucidates the spidroin gene catalogue.</title>
        <authorList>
            <person name="Kono N."/>
            <person name="Nakamura H."/>
            <person name="Ohtoshi R."/>
            <person name="Moran D.A.P."/>
            <person name="Shinohara A."/>
            <person name="Yoshida Y."/>
            <person name="Fujiwara M."/>
            <person name="Mori M."/>
            <person name="Tomita M."/>
            <person name="Arakawa K."/>
        </authorList>
    </citation>
    <scope>NUCLEOTIDE SEQUENCE [LARGE SCALE GENOMIC DNA]</scope>
</reference>
<dbReference type="Proteomes" id="UP000499080">
    <property type="component" value="Unassembled WGS sequence"/>
</dbReference>
<name>A0A4Y2H6V9_ARAVE</name>
<organism evidence="1 2">
    <name type="scientific">Araneus ventricosus</name>
    <name type="common">Orbweaver spider</name>
    <name type="synonym">Epeira ventricosa</name>
    <dbReference type="NCBI Taxonomy" id="182803"/>
    <lineage>
        <taxon>Eukaryota</taxon>
        <taxon>Metazoa</taxon>
        <taxon>Ecdysozoa</taxon>
        <taxon>Arthropoda</taxon>
        <taxon>Chelicerata</taxon>
        <taxon>Arachnida</taxon>
        <taxon>Araneae</taxon>
        <taxon>Araneomorphae</taxon>
        <taxon>Entelegynae</taxon>
        <taxon>Araneoidea</taxon>
        <taxon>Araneidae</taxon>
        <taxon>Araneus</taxon>
    </lineage>
</organism>
<proteinExistence type="predicted"/>
<evidence type="ECO:0000313" key="1">
    <source>
        <dbReference type="EMBL" id="GBM61850.1"/>
    </source>
</evidence>
<gene>
    <name evidence="1" type="ORF">AVEN_265497_1</name>
</gene>